<organism evidence="3 4">
    <name type="scientific">Lingula anatina</name>
    <name type="common">Brachiopod</name>
    <name type="synonym">Lingula unguis</name>
    <dbReference type="NCBI Taxonomy" id="7574"/>
    <lineage>
        <taxon>Eukaryota</taxon>
        <taxon>Metazoa</taxon>
        <taxon>Spiralia</taxon>
        <taxon>Lophotrochozoa</taxon>
        <taxon>Brachiopoda</taxon>
        <taxon>Linguliformea</taxon>
        <taxon>Lingulata</taxon>
        <taxon>Lingulida</taxon>
        <taxon>Linguloidea</taxon>
        <taxon>Lingulidae</taxon>
        <taxon>Lingula</taxon>
    </lineage>
</organism>
<dbReference type="SMART" id="SM00368">
    <property type="entry name" value="LRR_RI"/>
    <property type="match status" value="7"/>
</dbReference>
<name>A0A1S3J761_LINAN</name>
<sequence length="585" mass="64874">MEDTERDDIGNGENTDADTNGAHNENSTEITKHTEKDGPMTVIKEEEEERPFTSNKRLPSQNGRPSFLRTPGGDPSADDRSHFNENNEKNIQNQNVKADILITELREEDNEKESKSDTESDIDEQEISLRNVAPYEPPDDDDDDGWDTDLEIEEDSKTPHDPTYRTQYTKLCEQLGVVPVSYFTRHMVDKVIIMRSHGLGVQGTRAIARVLRDVISLEKLDLEGNWMEGEGGKALSKTLEENEYIHDVSMAKNKLGSQGAYYVAKMLLVNTNLRKLNISGNEFQNKDAAGLADAMEKNTTLRELNLSHNFFGEEAGEVLGPAIGANEYLDVLDLSWNNIRRRGAVAVAKGLAENVILKTCNLSWNGFGPEGGAAIADAIANNSSLLELDISGNRLTCDVAVKIGKALKKNETLTVLKMGNNPISTSGCIAIVTDLSNSEGSVLSHIDLSEIPVEFEFLKIVEELKQKRKIEILHGPILSSGNTAEDIGKRAVDPRRKKDPLLVLQEHVVINDSRLVSMLQKYDVDHSLSVSADDFVAVLEELQVPFDRKQLQLIVDKLDKTENGRINYGKFVENASRATPQVPVV</sequence>
<dbReference type="PROSITE" id="PS50222">
    <property type="entry name" value="EF_HAND_2"/>
    <property type="match status" value="1"/>
</dbReference>
<feature type="compositionally biased region" description="Basic and acidic residues" evidence="1">
    <location>
        <begin position="77"/>
        <end position="88"/>
    </location>
</feature>
<accession>A0A1S3J761</accession>
<dbReference type="GeneID" id="106170803"/>
<dbReference type="InParanoid" id="A0A1S3J761"/>
<dbReference type="SUPFAM" id="SSF52047">
    <property type="entry name" value="RNI-like"/>
    <property type="match status" value="1"/>
</dbReference>
<dbReference type="OrthoDB" id="120976at2759"/>
<dbReference type="AlphaFoldDB" id="A0A1S3J761"/>
<dbReference type="InterPro" id="IPR001611">
    <property type="entry name" value="Leu-rich_rpt"/>
</dbReference>
<dbReference type="Gene3D" id="3.80.10.10">
    <property type="entry name" value="Ribonuclease Inhibitor"/>
    <property type="match status" value="1"/>
</dbReference>
<feature type="compositionally biased region" description="Acidic residues" evidence="1">
    <location>
        <begin position="137"/>
        <end position="154"/>
    </location>
</feature>
<reference evidence="4" key="1">
    <citation type="submission" date="2025-08" db="UniProtKB">
        <authorList>
            <consortium name="RefSeq"/>
        </authorList>
    </citation>
    <scope>IDENTIFICATION</scope>
    <source>
        <tissue evidence="4">Gonads</tissue>
    </source>
</reference>
<dbReference type="OMA" id="NTDNCEM"/>
<protein>
    <submittedName>
        <fullName evidence="4">Leucine-rich repeat-containing protein 74B</fullName>
    </submittedName>
</protein>
<feature type="compositionally biased region" description="Polar residues" evidence="1">
    <location>
        <begin position="52"/>
        <end position="64"/>
    </location>
</feature>
<feature type="compositionally biased region" description="Polar residues" evidence="1">
    <location>
        <begin position="12"/>
        <end position="29"/>
    </location>
</feature>
<keyword evidence="3" id="KW-1185">Reference proteome</keyword>
<dbReference type="Pfam" id="PF13516">
    <property type="entry name" value="LRR_6"/>
    <property type="match status" value="6"/>
</dbReference>
<dbReference type="InterPro" id="IPR032675">
    <property type="entry name" value="LRR_dom_sf"/>
</dbReference>
<dbReference type="Gene3D" id="1.10.238.10">
    <property type="entry name" value="EF-hand"/>
    <property type="match status" value="1"/>
</dbReference>
<dbReference type="InterPro" id="IPR011992">
    <property type="entry name" value="EF-hand-dom_pair"/>
</dbReference>
<dbReference type="PANTHER" id="PTHR24114">
    <property type="entry name" value="LEUCINE RICH REPEAT FAMILY PROTEIN"/>
    <property type="match status" value="1"/>
</dbReference>
<proteinExistence type="predicted"/>
<dbReference type="InterPro" id="IPR002048">
    <property type="entry name" value="EF_hand_dom"/>
</dbReference>
<dbReference type="Pfam" id="PF13499">
    <property type="entry name" value="EF-hand_7"/>
    <property type="match status" value="1"/>
</dbReference>
<evidence type="ECO:0000313" key="4">
    <source>
        <dbReference type="RefSeq" id="XP_013406252.1"/>
    </source>
</evidence>
<feature type="domain" description="EF-hand" evidence="2">
    <location>
        <begin position="510"/>
        <end position="545"/>
    </location>
</feature>
<dbReference type="PANTHER" id="PTHR24114:SF50">
    <property type="entry name" value="RNI-LIKE PROTEIN"/>
    <property type="match status" value="1"/>
</dbReference>
<dbReference type="RefSeq" id="XP_013406252.1">
    <property type="nucleotide sequence ID" value="XM_013550798.2"/>
</dbReference>
<evidence type="ECO:0000256" key="1">
    <source>
        <dbReference type="SAM" id="MobiDB-lite"/>
    </source>
</evidence>
<dbReference type="Proteomes" id="UP000085678">
    <property type="component" value="Unplaced"/>
</dbReference>
<dbReference type="InterPro" id="IPR052394">
    <property type="entry name" value="LRR-containing"/>
</dbReference>
<gene>
    <name evidence="4" type="primary">LOC106170803</name>
</gene>
<dbReference type="SUPFAM" id="SSF47473">
    <property type="entry name" value="EF-hand"/>
    <property type="match status" value="1"/>
</dbReference>
<dbReference type="KEGG" id="lak:106170803"/>
<feature type="region of interest" description="Disordered" evidence="1">
    <location>
        <begin position="1"/>
        <end position="164"/>
    </location>
</feature>
<evidence type="ECO:0000259" key="2">
    <source>
        <dbReference type="PROSITE" id="PS50222"/>
    </source>
</evidence>
<evidence type="ECO:0000313" key="3">
    <source>
        <dbReference type="Proteomes" id="UP000085678"/>
    </source>
</evidence>
<dbReference type="GO" id="GO:0005509">
    <property type="term" value="F:calcium ion binding"/>
    <property type="evidence" value="ECO:0007669"/>
    <property type="project" value="InterPro"/>
</dbReference>